<evidence type="ECO:0000313" key="5">
    <source>
        <dbReference type="Proteomes" id="UP001265746"/>
    </source>
</evidence>
<dbReference type="PANTHER" id="PTHR43180">
    <property type="entry name" value="3-OXOACYL-(ACYL-CARRIER-PROTEIN) REDUCTASE (AFU_ORTHOLOGUE AFUA_6G11210)"/>
    <property type="match status" value="1"/>
</dbReference>
<dbReference type="PRINTS" id="PR00081">
    <property type="entry name" value="GDHRDH"/>
</dbReference>
<dbReference type="InterPro" id="IPR020904">
    <property type="entry name" value="Sc_DH/Rdtase_CS"/>
</dbReference>
<organism evidence="4 5">
    <name type="scientific">Phomopsis amygdali</name>
    <name type="common">Fusicoccum amygdali</name>
    <dbReference type="NCBI Taxonomy" id="1214568"/>
    <lineage>
        <taxon>Eukaryota</taxon>
        <taxon>Fungi</taxon>
        <taxon>Dikarya</taxon>
        <taxon>Ascomycota</taxon>
        <taxon>Pezizomycotina</taxon>
        <taxon>Sordariomycetes</taxon>
        <taxon>Sordariomycetidae</taxon>
        <taxon>Diaporthales</taxon>
        <taxon>Diaporthaceae</taxon>
        <taxon>Diaporthe</taxon>
    </lineage>
</organism>
<dbReference type="EMBL" id="JAUJFL010000002">
    <property type="protein sequence ID" value="KAK2610028.1"/>
    <property type="molecule type" value="Genomic_DNA"/>
</dbReference>
<dbReference type="PROSITE" id="PS00061">
    <property type="entry name" value="ADH_SHORT"/>
    <property type="match status" value="1"/>
</dbReference>
<accession>A0AAD9W6U1</accession>
<evidence type="ECO:0000256" key="2">
    <source>
        <dbReference type="ARBA" id="ARBA00022857"/>
    </source>
</evidence>
<evidence type="ECO:0000256" key="1">
    <source>
        <dbReference type="ARBA" id="ARBA00006484"/>
    </source>
</evidence>
<comment type="caution">
    <text evidence="4">The sequence shown here is derived from an EMBL/GenBank/DDBJ whole genome shotgun (WGS) entry which is preliminary data.</text>
</comment>
<dbReference type="GO" id="GO:0016491">
    <property type="term" value="F:oxidoreductase activity"/>
    <property type="evidence" value="ECO:0007669"/>
    <property type="project" value="UniProtKB-KW"/>
</dbReference>
<keyword evidence="2" id="KW-0521">NADP</keyword>
<dbReference type="AlphaFoldDB" id="A0AAD9W6U1"/>
<dbReference type="Proteomes" id="UP001265746">
    <property type="component" value="Unassembled WGS sequence"/>
</dbReference>
<dbReference type="InterPro" id="IPR002347">
    <property type="entry name" value="SDR_fam"/>
</dbReference>
<keyword evidence="5" id="KW-1185">Reference proteome</keyword>
<dbReference type="SUPFAM" id="SSF51735">
    <property type="entry name" value="NAD(P)-binding Rossmann-fold domains"/>
    <property type="match status" value="1"/>
</dbReference>
<protein>
    <submittedName>
        <fullName evidence="4">Uncharacterized protein</fullName>
    </submittedName>
</protein>
<dbReference type="PANTHER" id="PTHR43180:SF80">
    <property type="entry name" value="NAD(P)-BINDING PROTEIN"/>
    <property type="match status" value="1"/>
</dbReference>
<dbReference type="Gene3D" id="3.40.50.720">
    <property type="entry name" value="NAD(P)-binding Rossmann-like Domain"/>
    <property type="match status" value="1"/>
</dbReference>
<sequence>MTTLEIEESDIPQLDGQTAIITGGSSGIGLATAKIIASRGGKVIILDIHQPEEKLPVDIRYQKCDISKWSELSAAFSSAGPIHIAVANAGQSEDGSYLSDSYDEHGNLLEPTYNVIDTNFRGTLNFVKLALHSMRKHDIKGSIVITSSATAYSAEQSLPVYSGTKAALINYLRAMRSTLRGSGITINAVAPAATITGLLPAELAAPIMAAGLPVSTAHFVGLAVVYSAVASEEQKVAAYGKDTEEWKQAPGRWNGRTILTLGQRYTELEGPISDLRNHWFGDDNLRETQLQQAATDFRNTI</sequence>
<evidence type="ECO:0000313" key="4">
    <source>
        <dbReference type="EMBL" id="KAK2610028.1"/>
    </source>
</evidence>
<name>A0AAD9W6U1_PHOAM</name>
<evidence type="ECO:0000256" key="3">
    <source>
        <dbReference type="ARBA" id="ARBA00023002"/>
    </source>
</evidence>
<proteinExistence type="inferred from homology"/>
<dbReference type="Pfam" id="PF00106">
    <property type="entry name" value="adh_short"/>
    <property type="match status" value="1"/>
</dbReference>
<reference evidence="4" key="1">
    <citation type="submission" date="2023-06" db="EMBL/GenBank/DDBJ databases">
        <authorList>
            <person name="Noh H."/>
        </authorList>
    </citation>
    <scope>NUCLEOTIDE SEQUENCE</scope>
    <source>
        <strain evidence="4">DUCC20226</strain>
    </source>
</reference>
<gene>
    <name evidence="4" type="ORF">N8I77_003488</name>
</gene>
<comment type="similarity">
    <text evidence="1">Belongs to the short-chain dehydrogenases/reductases (SDR) family.</text>
</comment>
<dbReference type="InterPro" id="IPR036291">
    <property type="entry name" value="NAD(P)-bd_dom_sf"/>
</dbReference>
<keyword evidence="3" id="KW-0560">Oxidoreductase</keyword>